<dbReference type="GeneID" id="43643459"/>
<accession>A0A5N6T1T0</accession>
<dbReference type="EMBL" id="ML743562">
    <property type="protein sequence ID" value="KAE8140239.1"/>
    <property type="molecule type" value="Genomic_DNA"/>
</dbReference>
<dbReference type="PROSITE" id="PS51910">
    <property type="entry name" value="GH18_2"/>
    <property type="match status" value="1"/>
</dbReference>
<keyword evidence="2" id="KW-0378">Hydrolase</keyword>
<keyword evidence="6" id="KW-0624">Polysaccharide degradation</keyword>
<keyword evidence="9" id="KW-1185">Reference proteome</keyword>
<dbReference type="GO" id="GO:0006032">
    <property type="term" value="P:chitin catabolic process"/>
    <property type="evidence" value="ECO:0007669"/>
    <property type="project" value="UniProtKB-KW"/>
</dbReference>
<feature type="domain" description="GH18" evidence="7">
    <location>
        <begin position="1"/>
        <end position="101"/>
    </location>
</feature>
<evidence type="ECO:0000256" key="2">
    <source>
        <dbReference type="ARBA" id="ARBA00022801"/>
    </source>
</evidence>
<evidence type="ECO:0000256" key="1">
    <source>
        <dbReference type="ARBA" id="ARBA00000822"/>
    </source>
</evidence>
<dbReference type="InterPro" id="IPR001223">
    <property type="entry name" value="Glyco_hydro18_cat"/>
</dbReference>
<organism evidence="8 9">
    <name type="scientific">Aspergillus pseudotamarii</name>
    <dbReference type="NCBI Taxonomy" id="132259"/>
    <lineage>
        <taxon>Eukaryota</taxon>
        <taxon>Fungi</taxon>
        <taxon>Dikarya</taxon>
        <taxon>Ascomycota</taxon>
        <taxon>Pezizomycotina</taxon>
        <taxon>Eurotiomycetes</taxon>
        <taxon>Eurotiomycetidae</taxon>
        <taxon>Eurotiales</taxon>
        <taxon>Aspergillaceae</taxon>
        <taxon>Aspergillus</taxon>
        <taxon>Aspergillus subgen. Circumdati</taxon>
    </lineage>
</organism>
<dbReference type="PROSITE" id="PS01095">
    <property type="entry name" value="GH18_1"/>
    <property type="match status" value="1"/>
</dbReference>
<dbReference type="SUPFAM" id="SSF51445">
    <property type="entry name" value="(Trans)glycosidases"/>
    <property type="match status" value="1"/>
</dbReference>
<sequence length="101" mass="11279">MATVGSAAQGSFAALDNNSTFKECYQNLSSMLKSYRFDGIDLDIEEPISQSGISRWINHLYDDFGPSFEVSTAATTLALQSRALYHFSQLNYSKLEHGHQH</sequence>
<reference evidence="8 9" key="1">
    <citation type="submission" date="2019-04" db="EMBL/GenBank/DDBJ databases">
        <title>Friends and foes A comparative genomics study of 23 Aspergillus species from section Flavi.</title>
        <authorList>
            <consortium name="DOE Joint Genome Institute"/>
            <person name="Kjaerbolling I."/>
            <person name="Vesth T."/>
            <person name="Frisvad J.C."/>
            <person name="Nybo J.L."/>
            <person name="Theobald S."/>
            <person name="Kildgaard S."/>
            <person name="Isbrandt T."/>
            <person name="Kuo A."/>
            <person name="Sato A."/>
            <person name="Lyhne E.K."/>
            <person name="Kogle M.E."/>
            <person name="Wiebenga A."/>
            <person name="Kun R.S."/>
            <person name="Lubbers R.J."/>
            <person name="Makela M.R."/>
            <person name="Barry K."/>
            <person name="Chovatia M."/>
            <person name="Clum A."/>
            <person name="Daum C."/>
            <person name="Haridas S."/>
            <person name="He G."/>
            <person name="LaButti K."/>
            <person name="Lipzen A."/>
            <person name="Mondo S."/>
            <person name="Riley R."/>
            <person name="Salamov A."/>
            <person name="Simmons B.A."/>
            <person name="Magnuson J.K."/>
            <person name="Henrissat B."/>
            <person name="Mortensen U.H."/>
            <person name="Larsen T.O."/>
            <person name="Devries R.P."/>
            <person name="Grigoriev I.V."/>
            <person name="Machida M."/>
            <person name="Baker S.E."/>
            <person name="Andersen M.R."/>
        </authorList>
    </citation>
    <scope>NUCLEOTIDE SEQUENCE [LARGE SCALE GENOMIC DNA]</scope>
    <source>
        <strain evidence="8 9">CBS 117625</strain>
    </source>
</reference>
<dbReference type="AlphaFoldDB" id="A0A5N6T1T0"/>
<dbReference type="InterPro" id="IPR001579">
    <property type="entry name" value="Glyco_hydro_18_chit_AS"/>
</dbReference>
<gene>
    <name evidence="8" type="ORF">BDV38DRAFT_280234</name>
</gene>
<evidence type="ECO:0000313" key="9">
    <source>
        <dbReference type="Proteomes" id="UP000325672"/>
    </source>
</evidence>
<evidence type="ECO:0000256" key="4">
    <source>
        <dbReference type="ARBA" id="ARBA00023277"/>
    </source>
</evidence>
<evidence type="ECO:0000256" key="5">
    <source>
        <dbReference type="ARBA" id="ARBA00023295"/>
    </source>
</evidence>
<dbReference type="GO" id="GO:0000272">
    <property type="term" value="P:polysaccharide catabolic process"/>
    <property type="evidence" value="ECO:0007669"/>
    <property type="project" value="UniProtKB-KW"/>
</dbReference>
<keyword evidence="5" id="KW-0326">Glycosidase</keyword>
<keyword evidence="4" id="KW-0119">Carbohydrate metabolism</keyword>
<name>A0A5N6T1T0_ASPPS</name>
<dbReference type="Proteomes" id="UP000325672">
    <property type="component" value="Unassembled WGS sequence"/>
</dbReference>
<evidence type="ECO:0000259" key="7">
    <source>
        <dbReference type="PROSITE" id="PS51910"/>
    </source>
</evidence>
<comment type="catalytic activity">
    <reaction evidence="1">
        <text>Random endo-hydrolysis of N-acetyl-beta-D-glucosaminide (1-&gt;4)-beta-linkages in chitin and chitodextrins.</text>
        <dbReference type="EC" id="3.2.1.14"/>
    </reaction>
</comment>
<evidence type="ECO:0000313" key="8">
    <source>
        <dbReference type="EMBL" id="KAE8140239.1"/>
    </source>
</evidence>
<protein>
    <recommendedName>
        <fullName evidence="7">GH18 domain-containing protein</fullName>
    </recommendedName>
</protein>
<proteinExistence type="predicted"/>
<evidence type="ECO:0000256" key="6">
    <source>
        <dbReference type="ARBA" id="ARBA00023326"/>
    </source>
</evidence>
<keyword evidence="3" id="KW-0146">Chitin degradation</keyword>
<dbReference type="Gene3D" id="3.20.20.80">
    <property type="entry name" value="Glycosidases"/>
    <property type="match status" value="1"/>
</dbReference>
<evidence type="ECO:0000256" key="3">
    <source>
        <dbReference type="ARBA" id="ARBA00023024"/>
    </source>
</evidence>
<dbReference type="GO" id="GO:0008843">
    <property type="term" value="F:endochitinase activity"/>
    <property type="evidence" value="ECO:0007669"/>
    <property type="project" value="UniProtKB-EC"/>
</dbReference>
<dbReference type="RefSeq" id="XP_031916302.1">
    <property type="nucleotide sequence ID" value="XM_032059249.1"/>
</dbReference>
<dbReference type="InterPro" id="IPR017853">
    <property type="entry name" value="GH"/>
</dbReference>
<dbReference type="OrthoDB" id="3012298at2759"/>